<dbReference type="AlphaFoldDB" id="A0A1A7NUL0"/>
<reference evidence="4 5" key="1">
    <citation type="submission" date="2014-11" db="EMBL/GenBank/DDBJ databases">
        <title>Pan-genome of Gallibacterium spp.</title>
        <authorList>
            <person name="Kudirkiene E."/>
            <person name="Bojesen A.M."/>
        </authorList>
    </citation>
    <scope>NUCLEOTIDE SEQUENCE [LARGE SCALE GENOMIC DNA]</scope>
    <source>
        <strain evidence="4 5">F151</strain>
    </source>
</reference>
<keyword evidence="2" id="KW-0560">Oxidoreductase</keyword>
<dbReference type="PANTHER" id="PTHR41517:SF1">
    <property type="entry name" value="CUPIN"/>
    <property type="match status" value="1"/>
</dbReference>
<dbReference type="InterPro" id="IPR013096">
    <property type="entry name" value="Cupin_2"/>
</dbReference>
<dbReference type="Proteomes" id="UP000243558">
    <property type="component" value="Unassembled WGS sequence"/>
</dbReference>
<evidence type="ECO:0000313" key="5">
    <source>
        <dbReference type="Proteomes" id="UP000243558"/>
    </source>
</evidence>
<dbReference type="Pfam" id="PF07883">
    <property type="entry name" value="Cupin_2"/>
    <property type="match status" value="1"/>
</dbReference>
<dbReference type="CDD" id="cd02216">
    <property type="entry name" value="cupin_GDO-like_N"/>
    <property type="match status" value="1"/>
</dbReference>
<keyword evidence="5" id="KW-1185">Reference proteome</keyword>
<comment type="caution">
    <text evidence="4">The sequence shown here is derived from an EMBL/GenBank/DDBJ whole genome shotgun (WGS) entry which is preliminary data.</text>
</comment>
<dbReference type="SUPFAM" id="SSF51182">
    <property type="entry name" value="RmlC-like cupins"/>
    <property type="match status" value="1"/>
</dbReference>
<sequence>MSNLGTLAELPIEYRNDLTKLNLVPLWPSMRAFLPYGKPASHTIPMVWSYKGIRPLLLQAGELTPIEKAERRVLILANPGFGLENAQATPSIYLGLQLILPGETAPNHLHTPSAVRIIVEGEGAYTSINGEPCRMERGDLILTPSGTWHEHCHKGDGPIVWLDVLDLPLIYRLDGSWCVEGKPQTQLLPRDKSFAEYSACGIVPNNGFLRNKEQTPMLRYPWHKTRACLVEMKQHSKEPLLQVSYVNPENGHSLFPSIGFGAMLLRAGESITLAKRTTPAVFHVIEGRGCFNVDHAEDIYWNENDTFCVPGYAEITLTNTSNIDAFFITADESPLHSYLNIF</sequence>
<dbReference type="GO" id="GO:0051213">
    <property type="term" value="F:dioxygenase activity"/>
    <property type="evidence" value="ECO:0007669"/>
    <property type="project" value="UniProtKB-KW"/>
</dbReference>
<dbReference type="PANTHER" id="PTHR41517">
    <property type="entry name" value="1,2-DIOXYGENASE PROTEIN-RELATED"/>
    <property type="match status" value="1"/>
</dbReference>
<dbReference type="Gene3D" id="2.60.120.10">
    <property type="entry name" value="Jelly Rolls"/>
    <property type="match status" value="1"/>
</dbReference>
<proteinExistence type="predicted"/>
<dbReference type="EMBL" id="JTJM01000010">
    <property type="protein sequence ID" value="OBW93260.1"/>
    <property type="molecule type" value="Genomic_DNA"/>
</dbReference>
<dbReference type="InterPro" id="IPR047183">
    <property type="entry name" value="GDO-like"/>
</dbReference>
<name>A0A1A7NUL0_9PAST</name>
<evidence type="ECO:0000256" key="1">
    <source>
        <dbReference type="ARBA" id="ARBA00022964"/>
    </source>
</evidence>
<organism evidence="4 5">
    <name type="scientific">Gallibacterium genomosp. 3</name>
    <dbReference type="NCBI Taxonomy" id="505345"/>
    <lineage>
        <taxon>Bacteria</taxon>
        <taxon>Pseudomonadati</taxon>
        <taxon>Pseudomonadota</taxon>
        <taxon>Gammaproteobacteria</taxon>
        <taxon>Pasteurellales</taxon>
        <taxon>Pasteurellaceae</taxon>
        <taxon>Gallibacterium</taxon>
    </lineage>
</organism>
<dbReference type="RefSeq" id="WP_065238848.1">
    <property type="nucleotide sequence ID" value="NZ_JTJM01000010.1"/>
</dbReference>
<feature type="domain" description="Cupin type-2" evidence="3">
    <location>
        <begin position="96"/>
        <end position="164"/>
    </location>
</feature>
<dbReference type="InterPro" id="IPR011051">
    <property type="entry name" value="RmlC_Cupin_sf"/>
</dbReference>
<dbReference type="OrthoDB" id="285029at2"/>
<accession>A0A1A7NUL0</accession>
<dbReference type="InterPro" id="IPR014710">
    <property type="entry name" value="RmlC-like_jellyroll"/>
</dbReference>
<evidence type="ECO:0000259" key="3">
    <source>
        <dbReference type="Pfam" id="PF07883"/>
    </source>
</evidence>
<evidence type="ECO:0000313" key="4">
    <source>
        <dbReference type="EMBL" id="OBW93260.1"/>
    </source>
</evidence>
<protein>
    <submittedName>
        <fullName evidence="4">Cupin</fullName>
    </submittedName>
</protein>
<keyword evidence="1" id="KW-0223">Dioxygenase</keyword>
<dbReference type="PATRIC" id="fig|505345.7.peg.533"/>
<evidence type="ECO:0000256" key="2">
    <source>
        <dbReference type="ARBA" id="ARBA00023002"/>
    </source>
</evidence>
<gene>
    <name evidence="4" type="ORF">QV01_02650</name>
</gene>